<evidence type="ECO:0000313" key="2">
    <source>
        <dbReference type="EMBL" id="MCW3782978.1"/>
    </source>
</evidence>
<reference evidence="2 3" key="1">
    <citation type="submission" date="2022-10" db="EMBL/GenBank/DDBJ databases">
        <title>Defluviimonas sp. CAU 1641 isolated from mud.</title>
        <authorList>
            <person name="Kim W."/>
        </authorList>
    </citation>
    <scope>NUCLEOTIDE SEQUENCE [LARGE SCALE GENOMIC DNA]</scope>
    <source>
        <strain evidence="2 3">CAU 1641</strain>
    </source>
</reference>
<accession>A0ABT3J5M6</accession>
<evidence type="ECO:0000256" key="1">
    <source>
        <dbReference type="SAM" id="MobiDB-lite"/>
    </source>
</evidence>
<dbReference type="RefSeq" id="WP_264772611.1">
    <property type="nucleotide sequence ID" value="NZ_JAPDOG010000014.1"/>
</dbReference>
<evidence type="ECO:0000313" key="3">
    <source>
        <dbReference type="Proteomes" id="UP001207582"/>
    </source>
</evidence>
<keyword evidence="3" id="KW-1185">Reference proteome</keyword>
<feature type="region of interest" description="Disordered" evidence="1">
    <location>
        <begin position="419"/>
        <end position="445"/>
    </location>
</feature>
<dbReference type="Proteomes" id="UP001207582">
    <property type="component" value="Unassembled WGS sequence"/>
</dbReference>
<gene>
    <name evidence="2" type="ORF">OM960_15625</name>
</gene>
<comment type="caution">
    <text evidence="2">The sequence shown here is derived from an EMBL/GenBank/DDBJ whole genome shotgun (WGS) entry which is preliminary data.</text>
</comment>
<organism evidence="2 3">
    <name type="scientific">Defluviimonas salinarum</name>
    <dbReference type="NCBI Taxonomy" id="2992147"/>
    <lineage>
        <taxon>Bacteria</taxon>
        <taxon>Pseudomonadati</taxon>
        <taxon>Pseudomonadota</taxon>
        <taxon>Alphaproteobacteria</taxon>
        <taxon>Rhodobacterales</taxon>
        <taxon>Paracoccaceae</taxon>
        <taxon>Albidovulum</taxon>
    </lineage>
</organism>
<feature type="compositionally biased region" description="Low complexity" evidence="1">
    <location>
        <begin position="431"/>
        <end position="443"/>
    </location>
</feature>
<proteinExistence type="predicted"/>
<sequence length="463" mass="50110">MSKLLKALTQSMQKNTPRTLFGTANLVGEVISYGDKTIKVKFLNGPIAGQEGDINPGNKKVEDFSKPAKAQTSSYTPVGGILRFDGVSAERDGSYKAKWTNAWIKHPGDDHHVLIDQMVSYIDKGQTNKDGKPIISLHVIDIHAEKKVASLDEMRDTLAEAFGSTGAALVIETSEGFFSKEYFMPRTKTEAGYVSQDPAEFAQKLIDEMNDETKALFSTLLADKGMTIVPLRSVYLGATSADETKKLVEKANADGKGKQARIMTVNPYAYEAPSIGVRLAGALARKDRDGNLDIPKEYAERLKDAFLATAAEDAKAAYHKDGWRAVSDIDLKDFFKANGVDLKTHETKTWNLAAVHMQRYEGGDSFFAAKTHEAYRFGSPYPALECCKEVRQAYNVELTEAVRAVVGSPAVANEAKETAAAAPKAEEKAADAAAETPAAAAMSAEDEAGIDDLLAGIADEPLN</sequence>
<dbReference type="EMBL" id="JAPDOG010000014">
    <property type="protein sequence ID" value="MCW3782978.1"/>
    <property type="molecule type" value="Genomic_DNA"/>
</dbReference>
<protein>
    <submittedName>
        <fullName evidence="2">Uncharacterized protein</fullName>
    </submittedName>
</protein>
<name>A0ABT3J5M6_9RHOB</name>